<dbReference type="InterPro" id="IPR034593">
    <property type="entry name" value="DgoD-like"/>
</dbReference>
<dbReference type="Gene3D" id="3.30.390.10">
    <property type="entry name" value="Enolase-like, N-terminal domain"/>
    <property type="match status" value="1"/>
</dbReference>
<dbReference type="PANTHER" id="PTHR48080">
    <property type="entry name" value="D-GALACTONATE DEHYDRATASE-RELATED"/>
    <property type="match status" value="1"/>
</dbReference>
<dbReference type="Pfam" id="PF13378">
    <property type="entry name" value="MR_MLE_C"/>
    <property type="match status" value="1"/>
</dbReference>
<dbReference type="NCBIfam" id="NF042940">
    <property type="entry name" value="racemase_DgcA"/>
    <property type="match status" value="1"/>
</dbReference>
<keyword evidence="4" id="KW-0460">Magnesium</keyword>
<dbReference type="Pfam" id="PF02746">
    <property type="entry name" value="MR_MLE_N"/>
    <property type="match status" value="1"/>
</dbReference>
<dbReference type="InterPro" id="IPR029017">
    <property type="entry name" value="Enolase-like_N"/>
</dbReference>
<keyword evidence="6" id="KW-0812">Transmembrane</keyword>
<dbReference type="SFLD" id="SFLDS00001">
    <property type="entry name" value="Enolase"/>
    <property type="match status" value="1"/>
</dbReference>
<keyword evidence="6" id="KW-1133">Transmembrane helix</keyword>
<dbReference type="EMBL" id="UOFW01000076">
    <property type="protein sequence ID" value="VAX04092.1"/>
    <property type="molecule type" value="Genomic_DNA"/>
</dbReference>
<keyword evidence="5" id="KW-0413">Isomerase</keyword>
<dbReference type="CDD" id="cd03319">
    <property type="entry name" value="L-Ala-DL-Glu_epimerase"/>
    <property type="match status" value="1"/>
</dbReference>
<dbReference type="InterPro" id="IPR029065">
    <property type="entry name" value="Enolase_C-like"/>
</dbReference>
<evidence type="ECO:0000256" key="1">
    <source>
        <dbReference type="ARBA" id="ARBA00001946"/>
    </source>
</evidence>
<feature type="transmembrane region" description="Helical" evidence="6">
    <location>
        <begin position="267"/>
        <end position="288"/>
    </location>
</feature>
<dbReference type="SUPFAM" id="SSF51604">
    <property type="entry name" value="Enolase C-terminal domain-like"/>
    <property type="match status" value="1"/>
</dbReference>
<keyword evidence="6" id="KW-0472">Membrane</keyword>
<dbReference type="PROSITE" id="PS00909">
    <property type="entry name" value="MR_MLE_2"/>
    <property type="match status" value="1"/>
</dbReference>
<dbReference type="InterPro" id="IPR013341">
    <property type="entry name" value="Mandelate_racemase_N_dom"/>
</dbReference>
<evidence type="ECO:0000256" key="5">
    <source>
        <dbReference type="ARBA" id="ARBA00023235"/>
    </source>
</evidence>
<evidence type="ECO:0000259" key="7">
    <source>
        <dbReference type="SMART" id="SM00922"/>
    </source>
</evidence>
<organism evidence="8">
    <name type="scientific">hydrothermal vent metagenome</name>
    <dbReference type="NCBI Taxonomy" id="652676"/>
    <lineage>
        <taxon>unclassified sequences</taxon>
        <taxon>metagenomes</taxon>
        <taxon>ecological metagenomes</taxon>
    </lineage>
</organism>
<evidence type="ECO:0000256" key="3">
    <source>
        <dbReference type="ARBA" id="ARBA00022723"/>
    </source>
</evidence>
<dbReference type="PANTHER" id="PTHR48080:SF3">
    <property type="entry name" value="ENOLASE SUPERFAMILY MEMBER DDB_G0284701"/>
    <property type="match status" value="1"/>
</dbReference>
<comment type="similarity">
    <text evidence="2">Belongs to the mandelate racemase/muconate lactonizing enzyme family.</text>
</comment>
<accession>A0A3B1AK34</accession>
<evidence type="ECO:0000256" key="6">
    <source>
        <dbReference type="SAM" id="Phobius"/>
    </source>
</evidence>
<dbReference type="InterPro" id="IPR036849">
    <property type="entry name" value="Enolase-like_C_sf"/>
</dbReference>
<feature type="domain" description="Mandelate racemase/muconate lactonizing enzyme C-terminal" evidence="7">
    <location>
        <begin position="130"/>
        <end position="221"/>
    </location>
</feature>
<dbReference type="InterPro" id="IPR034603">
    <property type="entry name" value="Dipeptide_epimerase"/>
</dbReference>
<gene>
    <name evidence="8" type="ORF">MNBD_ALPHA03-611</name>
</gene>
<comment type="cofactor">
    <cofactor evidence="1">
        <name>Mg(2+)</name>
        <dbReference type="ChEBI" id="CHEBI:18420"/>
    </cofactor>
</comment>
<dbReference type="AlphaFoldDB" id="A0A3B1AK34"/>
<keyword evidence="3" id="KW-0479">Metal-binding</keyword>
<evidence type="ECO:0000256" key="4">
    <source>
        <dbReference type="ARBA" id="ARBA00022842"/>
    </source>
</evidence>
<evidence type="ECO:0000256" key="2">
    <source>
        <dbReference type="ARBA" id="ARBA00008031"/>
    </source>
</evidence>
<dbReference type="SFLD" id="SFLDG00180">
    <property type="entry name" value="muconate_cycloisomerase"/>
    <property type="match status" value="1"/>
</dbReference>
<dbReference type="SFLD" id="SFLDF00010">
    <property type="entry name" value="dipeptide_epimerase"/>
    <property type="match status" value="1"/>
</dbReference>
<dbReference type="InterPro" id="IPR018110">
    <property type="entry name" value="Mandel_Rmase/mucon_lact_enz_CS"/>
</dbReference>
<sequence length="327" mass="35638">MLNITKETWTLKEPFIIARGSRIATEVITVDLRFDNQKHSGRGESVPSPRYGENIDSVYQQLKTAGPELHNGLRRGDLYDILPPGAARNALDCALWDLEAKGKNTSVSEILGLPYPDNIQTVQTISIGTAEEMGKAAKKLNKFPMLKIKLNDQDIVKRIEAIQANAPQSRLLIDANESWCFDLLKDVAPALAKLNVVMIEQPLPAANDEELSGYQSPIPLGADESCHTSDDVKKLCGLYDIVNIKLDKTGGLTEAVKLAAKARKAKLGIMVGCMVGTSLSMAPAMVLAPQAAYVDLDAPALLSKDREYGLIINNGQMSRLDERLWGG</sequence>
<dbReference type="GO" id="GO:0016855">
    <property type="term" value="F:racemase and epimerase activity, acting on amino acids and derivatives"/>
    <property type="evidence" value="ECO:0007669"/>
    <property type="project" value="InterPro"/>
</dbReference>
<name>A0A3B1AK34_9ZZZZ</name>
<dbReference type="GO" id="GO:0046872">
    <property type="term" value="F:metal ion binding"/>
    <property type="evidence" value="ECO:0007669"/>
    <property type="project" value="UniProtKB-KW"/>
</dbReference>
<proteinExistence type="inferred from homology"/>
<evidence type="ECO:0000313" key="8">
    <source>
        <dbReference type="EMBL" id="VAX04092.1"/>
    </source>
</evidence>
<protein>
    <submittedName>
        <fullName evidence="8">L-alanine-DL-glutamate epimerase</fullName>
    </submittedName>
</protein>
<dbReference type="Gene3D" id="3.20.20.120">
    <property type="entry name" value="Enolase-like C-terminal domain"/>
    <property type="match status" value="1"/>
</dbReference>
<dbReference type="GO" id="GO:0009063">
    <property type="term" value="P:amino acid catabolic process"/>
    <property type="evidence" value="ECO:0007669"/>
    <property type="project" value="InterPro"/>
</dbReference>
<dbReference type="InterPro" id="IPR013342">
    <property type="entry name" value="Mandelate_racemase_C"/>
</dbReference>
<reference evidence="8" key="1">
    <citation type="submission" date="2018-06" db="EMBL/GenBank/DDBJ databases">
        <authorList>
            <person name="Zhirakovskaya E."/>
        </authorList>
    </citation>
    <scope>NUCLEOTIDE SEQUENCE</scope>
</reference>
<dbReference type="SUPFAM" id="SSF54826">
    <property type="entry name" value="Enolase N-terminal domain-like"/>
    <property type="match status" value="1"/>
</dbReference>
<dbReference type="SMART" id="SM00922">
    <property type="entry name" value="MR_MLE"/>
    <property type="match status" value="1"/>
</dbReference>